<dbReference type="PROSITE" id="PS50930">
    <property type="entry name" value="HTH_LYTTR"/>
    <property type="match status" value="1"/>
</dbReference>
<reference evidence="4 5" key="1">
    <citation type="submission" date="2016-10" db="EMBL/GenBank/DDBJ databases">
        <authorList>
            <person name="de Groot N.N."/>
        </authorList>
    </citation>
    <scope>NUCLEOTIDE SEQUENCE [LARGE SCALE GENOMIC DNA]</scope>
    <source>
        <strain evidence="4 5">DSM 18684</strain>
    </source>
</reference>
<dbReference type="SMART" id="SM00850">
    <property type="entry name" value="LytTR"/>
    <property type="match status" value="1"/>
</dbReference>
<dbReference type="STRING" id="414048.SAMN04489864_105161"/>
<dbReference type="GO" id="GO:0003677">
    <property type="term" value="F:DNA binding"/>
    <property type="evidence" value="ECO:0007669"/>
    <property type="project" value="InterPro"/>
</dbReference>
<feature type="modified residue" description="4-aspartylphosphate" evidence="1">
    <location>
        <position position="55"/>
    </location>
</feature>
<keyword evidence="1" id="KW-0597">Phosphoprotein</keyword>
<dbReference type="InterPro" id="IPR011006">
    <property type="entry name" value="CheY-like_superfamily"/>
</dbReference>
<protein>
    <submittedName>
        <fullName evidence="4">Two component transcriptional regulator, LytTR family</fullName>
    </submittedName>
</protein>
<dbReference type="AlphaFoldDB" id="A0A1I2XD40"/>
<sequence length="252" mass="28713">MIRAVIIDDEKNNIENVEGLLLKHELPVTIVGVATNADDAISLIVATNPDLLFLDIQMPGKNGFDVLKALPHYHFEVIFVTAFDHYGIQAVKFSAIDYLLKPVNPDELKASISKVDAKLNQRKQNFQLENLMALIRNKDAKKEHKLALASIKEIRFVNTGEIIRCESSNAYTQFYLTDGKNIMVSKPIFEYEELLTNYDFIRCHQSHLVNSKFIKSLIKEDSGYLLLNDDTRIPISRGKKENVLKTLHTLKK</sequence>
<dbReference type="RefSeq" id="WP_090993641.1">
    <property type="nucleotide sequence ID" value="NZ_FOPP01000005.1"/>
</dbReference>
<evidence type="ECO:0000256" key="1">
    <source>
        <dbReference type="PROSITE-ProRule" id="PRU00169"/>
    </source>
</evidence>
<evidence type="ECO:0000313" key="5">
    <source>
        <dbReference type="Proteomes" id="UP000199666"/>
    </source>
</evidence>
<accession>A0A1I2XD40</accession>
<dbReference type="SUPFAM" id="SSF52172">
    <property type="entry name" value="CheY-like"/>
    <property type="match status" value="1"/>
</dbReference>
<dbReference type="Pfam" id="PF04397">
    <property type="entry name" value="LytTR"/>
    <property type="match status" value="1"/>
</dbReference>
<dbReference type="SMART" id="SM00448">
    <property type="entry name" value="REC"/>
    <property type="match status" value="1"/>
</dbReference>
<dbReference type="Proteomes" id="UP000199666">
    <property type="component" value="Unassembled WGS sequence"/>
</dbReference>
<evidence type="ECO:0000259" key="2">
    <source>
        <dbReference type="PROSITE" id="PS50110"/>
    </source>
</evidence>
<organism evidence="4 5">
    <name type="scientific">Pedobacter insulae</name>
    <dbReference type="NCBI Taxonomy" id="414048"/>
    <lineage>
        <taxon>Bacteria</taxon>
        <taxon>Pseudomonadati</taxon>
        <taxon>Bacteroidota</taxon>
        <taxon>Sphingobacteriia</taxon>
        <taxon>Sphingobacteriales</taxon>
        <taxon>Sphingobacteriaceae</taxon>
        <taxon>Pedobacter</taxon>
    </lineage>
</organism>
<gene>
    <name evidence="4" type="ORF">SAMN04489864_105161</name>
</gene>
<keyword evidence="5" id="KW-1185">Reference proteome</keyword>
<dbReference type="InterPro" id="IPR046947">
    <property type="entry name" value="LytR-like"/>
</dbReference>
<evidence type="ECO:0000259" key="3">
    <source>
        <dbReference type="PROSITE" id="PS50930"/>
    </source>
</evidence>
<dbReference type="Gene3D" id="3.40.50.2300">
    <property type="match status" value="1"/>
</dbReference>
<proteinExistence type="predicted"/>
<dbReference type="PANTHER" id="PTHR37299">
    <property type="entry name" value="TRANSCRIPTIONAL REGULATOR-RELATED"/>
    <property type="match status" value="1"/>
</dbReference>
<name>A0A1I2XD40_9SPHI</name>
<dbReference type="EMBL" id="FOPP01000005">
    <property type="protein sequence ID" value="SFH11413.1"/>
    <property type="molecule type" value="Genomic_DNA"/>
</dbReference>
<dbReference type="OrthoDB" id="9787344at2"/>
<evidence type="ECO:0000313" key="4">
    <source>
        <dbReference type="EMBL" id="SFH11413.1"/>
    </source>
</evidence>
<dbReference type="GO" id="GO:0000156">
    <property type="term" value="F:phosphorelay response regulator activity"/>
    <property type="evidence" value="ECO:0007669"/>
    <property type="project" value="InterPro"/>
</dbReference>
<dbReference type="InterPro" id="IPR001789">
    <property type="entry name" value="Sig_transdc_resp-reg_receiver"/>
</dbReference>
<feature type="domain" description="HTH LytTR-type" evidence="3">
    <location>
        <begin position="146"/>
        <end position="249"/>
    </location>
</feature>
<dbReference type="PROSITE" id="PS50110">
    <property type="entry name" value="RESPONSE_REGULATORY"/>
    <property type="match status" value="1"/>
</dbReference>
<dbReference type="Pfam" id="PF00072">
    <property type="entry name" value="Response_reg"/>
    <property type="match status" value="1"/>
</dbReference>
<feature type="domain" description="Response regulatory" evidence="2">
    <location>
        <begin position="3"/>
        <end position="116"/>
    </location>
</feature>
<dbReference type="InterPro" id="IPR007492">
    <property type="entry name" value="LytTR_DNA-bd_dom"/>
</dbReference>
<dbReference type="PANTHER" id="PTHR37299:SF1">
    <property type="entry name" value="STAGE 0 SPORULATION PROTEIN A HOMOLOG"/>
    <property type="match status" value="1"/>
</dbReference>
<dbReference type="Gene3D" id="2.40.50.1020">
    <property type="entry name" value="LytTr DNA-binding domain"/>
    <property type="match status" value="1"/>
</dbReference>